<reference evidence="3" key="1">
    <citation type="submission" date="2021-04" db="EMBL/GenBank/DDBJ databases">
        <title>Sinoanaerobacter chloroacetimidivorans sp. nov., an obligate anaerobic bacterium isolated from anaerobic sludge.</title>
        <authorList>
            <person name="Bao Y."/>
        </authorList>
    </citation>
    <scope>NUCLEOTIDE SEQUENCE</scope>
    <source>
        <strain evidence="3">BAD-6</strain>
    </source>
</reference>
<dbReference type="Proteomes" id="UP000675664">
    <property type="component" value="Unassembled WGS sequence"/>
</dbReference>
<keyword evidence="4" id="KW-1185">Reference proteome</keyword>
<dbReference type="Gene3D" id="3.30.70.20">
    <property type="match status" value="1"/>
</dbReference>
<dbReference type="SUPFAM" id="SSF46548">
    <property type="entry name" value="alpha-helical ferredoxin"/>
    <property type="match status" value="1"/>
</dbReference>
<keyword evidence="1" id="KW-0004">4Fe-4S</keyword>
<evidence type="ECO:0000256" key="1">
    <source>
        <dbReference type="ARBA" id="ARBA00022485"/>
    </source>
</evidence>
<dbReference type="GO" id="GO:0051539">
    <property type="term" value="F:4 iron, 4 sulfur cluster binding"/>
    <property type="evidence" value="ECO:0007669"/>
    <property type="project" value="UniProtKB-KW"/>
</dbReference>
<evidence type="ECO:0000313" key="4">
    <source>
        <dbReference type="Proteomes" id="UP000675664"/>
    </source>
</evidence>
<keyword evidence="1" id="KW-0479">Metal-binding</keyword>
<dbReference type="PANTHER" id="PTHR30002">
    <property type="entry name" value="EPOXYQUEUOSINE REDUCTASE"/>
    <property type="match status" value="1"/>
</dbReference>
<feature type="domain" description="4Fe-4S ferredoxin-type" evidence="2">
    <location>
        <begin position="156"/>
        <end position="185"/>
    </location>
</feature>
<organism evidence="3 4">
    <name type="scientific">Sinanaerobacter chloroacetimidivorans</name>
    <dbReference type="NCBI Taxonomy" id="2818044"/>
    <lineage>
        <taxon>Bacteria</taxon>
        <taxon>Bacillati</taxon>
        <taxon>Bacillota</taxon>
        <taxon>Clostridia</taxon>
        <taxon>Peptostreptococcales</taxon>
        <taxon>Anaerovoracaceae</taxon>
        <taxon>Sinanaerobacter</taxon>
    </lineage>
</organism>
<comment type="caution">
    <text evidence="3">The sequence shown here is derived from an EMBL/GenBank/DDBJ whole genome shotgun (WGS) entry which is preliminary data.</text>
</comment>
<dbReference type="PROSITE" id="PS51379">
    <property type="entry name" value="4FE4S_FER_2"/>
    <property type="match status" value="1"/>
</dbReference>
<dbReference type="AlphaFoldDB" id="A0A8J7W2L5"/>
<keyword evidence="1" id="KW-0408">Iron</keyword>
<dbReference type="InterPro" id="IPR004453">
    <property type="entry name" value="QueG"/>
</dbReference>
<dbReference type="RefSeq" id="WP_227017873.1">
    <property type="nucleotide sequence ID" value="NZ_JAGSND010000004.1"/>
</dbReference>
<dbReference type="PANTHER" id="PTHR30002:SF4">
    <property type="entry name" value="EPOXYQUEUOSINE REDUCTASE"/>
    <property type="match status" value="1"/>
</dbReference>
<dbReference type="GO" id="GO:0052693">
    <property type="term" value="F:epoxyqueuosine reductase activity"/>
    <property type="evidence" value="ECO:0007669"/>
    <property type="project" value="TreeGrafter"/>
</dbReference>
<protein>
    <submittedName>
        <fullName evidence="3">Epoxyqueuosine reductase</fullName>
    </submittedName>
</protein>
<gene>
    <name evidence="3" type="ORF">KCX82_07645</name>
</gene>
<dbReference type="Pfam" id="PF13484">
    <property type="entry name" value="Fer4_16"/>
    <property type="match status" value="1"/>
</dbReference>
<dbReference type="GO" id="GO:0008616">
    <property type="term" value="P:tRNA queuosine(34) biosynthetic process"/>
    <property type="evidence" value="ECO:0007669"/>
    <property type="project" value="InterPro"/>
</dbReference>
<keyword evidence="1" id="KW-0411">Iron-sulfur</keyword>
<proteinExistence type="predicted"/>
<dbReference type="InterPro" id="IPR017896">
    <property type="entry name" value="4Fe4S_Fe-S-bd"/>
</dbReference>
<evidence type="ECO:0000259" key="2">
    <source>
        <dbReference type="PROSITE" id="PS51379"/>
    </source>
</evidence>
<accession>A0A8J7W2L5</accession>
<evidence type="ECO:0000313" key="3">
    <source>
        <dbReference type="EMBL" id="MBR0597740.1"/>
    </source>
</evidence>
<sequence length="308" mass="34932">MQQIKDEVRRLAKNNRIEEIRFIDAEDLEPKELFYDRQPKVLLPGAKSLILSSIYIGGYRLPDNGSRIYARTSRLTLSGFYFNIVEPLKPIQEYLQSKGYEAIVYDGFLEDYCVPLKPAAVKAGLGWIGKNTLLLNKKYGSFQALGGIITNADLAECYEIEADHCGSCTACINGCPTKSLEPRKLHRSTCLSHLLEEEEWPEEISSVPQNYFFECDICQEACPWNKKHIQLPLKGSIGSDFTEQEELLELFRYDTLLKMDEKTYQDKILPLLTGFQLPYSLFQRNVRLAYQAGCGSSDSSAIGIHSSI</sequence>
<dbReference type="EMBL" id="JAGSND010000004">
    <property type="protein sequence ID" value="MBR0597740.1"/>
    <property type="molecule type" value="Genomic_DNA"/>
</dbReference>
<name>A0A8J7W2L5_9FIRM</name>
<reference evidence="3" key="2">
    <citation type="submission" date="2021-04" db="EMBL/GenBank/DDBJ databases">
        <authorList>
            <person name="Liu J."/>
        </authorList>
    </citation>
    <scope>NUCLEOTIDE SEQUENCE</scope>
    <source>
        <strain evidence="3">BAD-6</strain>
    </source>
</reference>